<sequence length="131" mass="14575">MPSSRKGTTVKMERKRILGGIVPPLRLITRISGSATQGLVCDRPLNFEPSPYDENDTRVNNRHYLTLQSRTKVRTSGPYGKCTATRPTFDHDLRPPTHPLGLESTRMDGEESNPAPGRPQSTSSAPWSIIY</sequence>
<gene>
    <name evidence="2" type="ORF">AVEN_266367_1</name>
</gene>
<dbReference type="AlphaFoldDB" id="A0A4Y2CRK2"/>
<comment type="caution">
    <text evidence="2">The sequence shown here is derived from an EMBL/GenBank/DDBJ whole genome shotgun (WGS) entry which is preliminary data.</text>
</comment>
<dbReference type="Proteomes" id="UP000499080">
    <property type="component" value="Unassembled WGS sequence"/>
</dbReference>
<evidence type="ECO:0000313" key="2">
    <source>
        <dbReference type="EMBL" id="GBM06417.1"/>
    </source>
</evidence>
<reference evidence="2 3" key="1">
    <citation type="journal article" date="2019" name="Sci. Rep.">
        <title>Orb-weaving spider Araneus ventricosus genome elucidates the spidroin gene catalogue.</title>
        <authorList>
            <person name="Kono N."/>
            <person name="Nakamura H."/>
            <person name="Ohtoshi R."/>
            <person name="Moran D.A.P."/>
            <person name="Shinohara A."/>
            <person name="Yoshida Y."/>
            <person name="Fujiwara M."/>
            <person name="Mori M."/>
            <person name="Tomita M."/>
            <person name="Arakawa K."/>
        </authorList>
    </citation>
    <scope>NUCLEOTIDE SEQUENCE [LARGE SCALE GENOMIC DNA]</scope>
</reference>
<evidence type="ECO:0000256" key="1">
    <source>
        <dbReference type="SAM" id="MobiDB-lite"/>
    </source>
</evidence>
<dbReference type="EMBL" id="BGPR01000228">
    <property type="protein sequence ID" value="GBM06417.1"/>
    <property type="molecule type" value="Genomic_DNA"/>
</dbReference>
<proteinExistence type="predicted"/>
<feature type="compositionally biased region" description="Polar residues" evidence="1">
    <location>
        <begin position="119"/>
        <end position="131"/>
    </location>
</feature>
<accession>A0A4Y2CRK2</accession>
<evidence type="ECO:0000313" key="3">
    <source>
        <dbReference type="Proteomes" id="UP000499080"/>
    </source>
</evidence>
<keyword evidence="3" id="KW-1185">Reference proteome</keyword>
<protein>
    <submittedName>
        <fullName evidence="2">Uncharacterized protein</fullName>
    </submittedName>
</protein>
<feature type="region of interest" description="Disordered" evidence="1">
    <location>
        <begin position="71"/>
        <end position="131"/>
    </location>
</feature>
<name>A0A4Y2CRK2_ARAVE</name>
<organism evidence="2 3">
    <name type="scientific">Araneus ventricosus</name>
    <name type="common">Orbweaver spider</name>
    <name type="synonym">Epeira ventricosa</name>
    <dbReference type="NCBI Taxonomy" id="182803"/>
    <lineage>
        <taxon>Eukaryota</taxon>
        <taxon>Metazoa</taxon>
        <taxon>Ecdysozoa</taxon>
        <taxon>Arthropoda</taxon>
        <taxon>Chelicerata</taxon>
        <taxon>Arachnida</taxon>
        <taxon>Araneae</taxon>
        <taxon>Araneomorphae</taxon>
        <taxon>Entelegynae</taxon>
        <taxon>Araneoidea</taxon>
        <taxon>Araneidae</taxon>
        <taxon>Araneus</taxon>
    </lineage>
</organism>